<dbReference type="Pfam" id="PF23598">
    <property type="entry name" value="LRR_14"/>
    <property type="match status" value="1"/>
</dbReference>
<dbReference type="InterPro" id="IPR055414">
    <property type="entry name" value="LRR_R13L4/SHOC2-like"/>
</dbReference>
<evidence type="ECO:0000259" key="3">
    <source>
        <dbReference type="Pfam" id="PF23598"/>
    </source>
</evidence>
<evidence type="ECO:0000256" key="1">
    <source>
        <dbReference type="ARBA" id="ARBA00022737"/>
    </source>
</evidence>
<keyword evidence="2" id="KW-0472">Membrane</keyword>
<proteinExistence type="predicted"/>
<dbReference type="PANTHER" id="PTHR48010">
    <property type="entry name" value="OS05G0588300 PROTEIN"/>
    <property type="match status" value="1"/>
</dbReference>
<evidence type="ECO:0000313" key="5">
    <source>
        <dbReference type="Proteomes" id="UP000193411"/>
    </source>
</evidence>
<accession>A0A1Y2HVN3</accession>
<evidence type="ECO:0000256" key="2">
    <source>
        <dbReference type="SAM" id="Phobius"/>
    </source>
</evidence>
<evidence type="ECO:0000313" key="4">
    <source>
        <dbReference type="EMBL" id="ORZ38676.1"/>
    </source>
</evidence>
<sequence length="533" mass="56905">MSSSASEPNDCAIVAGLPWSPRAVDPPPASGCCGWRKDAIYCVLGRIYHLSLVDIPLAGPLSDDIAKLTELTRLRLHNTNTSGPLPKDLFKLPKLDEFWLMENPTTGPIPDGFNTASQLRKVFISDVLLDGSLPASLRGMSSLRELTIQNTNLGGRFPDLSDLPQLSDLIIRNNKFTEFNLDAITKLKRLTYLGISDNKFTGKLPEAIGQLTDLTGLDVSKNAFTGPIPESLTNLIKLRFLRMFDNQFDGPLPAAIGQLTALIEFNLSGNRLSGTIPSSLGDIRTLRELNLANNRFTGSLSPNLANIANLTHLNLHHNQLSGGFPPMYVFFECQVTGANRFTCHTPLPADAPKTAYLGWDPACQREIAAAKLPVCGSQEAGVTGGDSSTASGSGASSALVSPLFAAVGGAVGTLLVVAMIVGLARRRRVRERRETQESRAVELGAPYGSKAQGEAVVSWRKAFGKSTKAPSRASSAATTTVAQRVESAEVVVAGPLEPTHRPPSAGVLESGFVADPEEVWSAVQDEVAGDAKR</sequence>
<reference evidence="4 5" key="1">
    <citation type="submission" date="2016-07" db="EMBL/GenBank/DDBJ databases">
        <title>Pervasive Adenine N6-methylation of Active Genes in Fungi.</title>
        <authorList>
            <consortium name="DOE Joint Genome Institute"/>
            <person name="Mondo S.J."/>
            <person name="Dannebaum R.O."/>
            <person name="Kuo R.C."/>
            <person name="Labutti K."/>
            <person name="Haridas S."/>
            <person name="Kuo A."/>
            <person name="Salamov A."/>
            <person name="Ahrendt S.R."/>
            <person name="Lipzen A."/>
            <person name="Sullivan W."/>
            <person name="Andreopoulos W.B."/>
            <person name="Clum A."/>
            <person name="Lindquist E."/>
            <person name="Daum C."/>
            <person name="Ramamoorthy G.K."/>
            <person name="Gryganskyi A."/>
            <person name="Culley D."/>
            <person name="Magnuson J.K."/>
            <person name="James T.Y."/>
            <person name="O'Malley M.A."/>
            <person name="Stajich J.E."/>
            <person name="Spatafora J.W."/>
            <person name="Visel A."/>
            <person name="Grigoriev I.V."/>
        </authorList>
    </citation>
    <scope>NUCLEOTIDE SEQUENCE [LARGE SCALE GENOMIC DNA]</scope>
    <source>
        <strain evidence="4 5">PL171</strain>
    </source>
</reference>
<feature type="transmembrane region" description="Helical" evidence="2">
    <location>
        <begin position="403"/>
        <end position="424"/>
    </location>
</feature>
<name>A0A1Y2HVN3_9FUNG</name>
<feature type="domain" description="Disease resistance R13L4/SHOC-2-like LRR" evidence="3">
    <location>
        <begin position="166"/>
        <end position="319"/>
    </location>
</feature>
<keyword evidence="5" id="KW-1185">Reference proteome</keyword>
<dbReference type="STRING" id="765915.A0A1Y2HVN3"/>
<dbReference type="PANTHER" id="PTHR48010:SF58">
    <property type="entry name" value="RECEPTOR PROTEIN KINASE-LIKE PROTEIN ZAR1"/>
    <property type="match status" value="1"/>
</dbReference>
<keyword evidence="2" id="KW-1133">Transmembrane helix</keyword>
<keyword evidence="1" id="KW-0677">Repeat</keyword>
<dbReference type="OrthoDB" id="676979at2759"/>
<dbReference type="Proteomes" id="UP000193411">
    <property type="component" value="Unassembled WGS sequence"/>
</dbReference>
<dbReference type="AlphaFoldDB" id="A0A1Y2HVN3"/>
<comment type="caution">
    <text evidence="4">The sequence shown here is derived from an EMBL/GenBank/DDBJ whole genome shotgun (WGS) entry which is preliminary data.</text>
</comment>
<dbReference type="InterPro" id="IPR050994">
    <property type="entry name" value="At_inactive_RLKs"/>
</dbReference>
<gene>
    <name evidence="4" type="ORF">BCR44DRAFT_50000</name>
</gene>
<dbReference type="InterPro" id="IPR032675">
    <property type="entry name" value="LRR_dom_sf"/>
</dbReference>
<dbReference type="Gene3D" id="3.80.10.10">
    <property type="entry name" value="Ribonuclease Inhibitor"/>
    <property type="match status" value="3"/>
</dbReference>
<organism evidence="4 5">
    <name type="scientific">Catenaria anguillulae PL171</name>
    <dbReference type="NCBI Taxonomy" id="765915"/>
    <lineage>
        <taxon>Eukaryota</taxon>
        <taxon>Fungi</taxon>
        <taxon>Fungi incertae sedis</taxon>
        <taxon>Blastocladiomycota</taxon>
        <taxon>Blastocladiomycetes</taxon>
        <taxon>Blastocladiales</taxon>
        <taxon>Catenariaceae</taxon>
        <taxon>Catenaria</taxon>
    </lineage>
</organism>
<keyword evidence="2" id="KW-0812">Transmembrane</keyword>
<dbReference type="FunFam" id="3.80.10.10:FF:000221">
    <property type="entry name" value="Leucine-rich repeat receptor-like protein kinase PXL1"/>
    <property type="match status" value="1"/>
</dbReference>
<dbReference type="SUPFAM" id="SSF52058">
    <property type="entry name" value="L domain-like"/>
    <property type="match status" value="1"/>
</dbReference>
<protein>
    <recommendedName>
        <fullName evidence="3">Disease resistance R13L4/SHOC-2-like LRR domain-containing protein</fullName>
    </recommendedName>
</protein>
<dbReference type="EMBL" id="MCFL01000008">
    <property type="protein sequence ID" value="ORZ38676.1"/>
    <property type="molecule type" value="Genomic_DNA"/>
</dbReference>